<protein>
    <recommendedName>
        <fullName evidence="4">Excalibur calcium-binding domain-containing protein</fullName>
    </recommendedName>
</protein>
<dbReference type="AlphaFoldDB" id="A0A2N3V4E9"/>
<organism evidence="2 3">
    <name type="scientific">Nocardia fluminea</name>
    <dbReference type="NCBI Taxonomy" id="134984"/>
    <lineage>
        <taxon>Bacteria</taxon>
        <taxon>Bacillati</taxon>
        <taxon>Actinomycetota</taxon>
        <taxon>Actinomycetes</taxon>
        <taxon>Mycobacteriales</taxon>
        <taxon>Nocardiaceae</taxon>
        <taxon>Nocardia</taxon>
    </lineage>
</organism>
<keyword evidence="3" id="KW-1185">Reference proteome</keyword>
<evidence type="ECO:0000256" key="1">
    <source>
        <dbReference type="SAM" id="MobiDB-lite"/>
    </source>
</evidence>
<evidence type="ECO:0000313" key="3">
    <source>
        <dbReference type="Proteomes" id="UP000233766"/>
    </source>
</evidence>
<comment type="caution">
    <text evidence="2">The sequence shown here is derived from an EMBL/GenBank/DDBJ whole genome shotgun (WGS) entry which is preliminary data.</text>
</comment>
<dbReference type="Proteomes" id="UP000233766">
    <property type="component" value="Unassembled WGS sequence"/>
</dbReference>
<dbReference type="EMBL" id="PJMW01000004">
    <property type="protein sequence ID" value="PKV76481.1"/>
    <property type="molecule type" value="Genomic_DNA"/>
</dbReference>
<name>A0A2N3V4E9_9NOCA</name>
<gene>
    <name evidence="2" type="ORF">ATK86_7409</name>
</gene>
<evidence type="ECO:0008006" key="4">
    <source>
        <dbReference type="Google" id="ProtNLM"/>
    </source>
</evidence>
<sequence>MPSEAVADPVTDLLCSSGSSQFCPPPPPPPPPPPGSDCHSSYDPCVPITSDVDCEGGGGNGPVYTGPVRVIGPDEYGLDSDGNGLGCEAS</sequence>
<accession>A0A2N3V4E9</accession>
<reference evidence="2 3" key="1">
    <citation type="submission" date="2017-12" db="EMBL/GenBank/DDBJ databases">
        <title>Sequencing the genomes of 1000 Actinobacteria strains.</title>
        <authorList>
            <person name="Klenk H.-P."/>
        </authorList>
    </citation>
    <scope>NUCLEOTIDE SEQUENCE [LARGE SCALE GENOMIC DNA]</scope>
    <source>
        <strain evidence="2 3">DSM 44489</strain>
    </source>
</reference>
<proteinExistence type="predicted"/>
<feature type="region of interest" description="Disordered" evidence="1">
    <location>
        <begin position="17"/>
        <end position="40"/>
    </location>
</feature>
<evidence type="ECO:0000313" key="2">
    <source>
        <dbReference type="EMBL" id="PKV76481.1"/>
    </source>
</evidence>
<feature type="compositionally biased region" description="Pro residues" evidence="1">
    <location>
        <begin position="23"/>
        <end position="35"/>
    </location>
</feature>